<dbReference type="Gene3D" id="3.40.50.1820">
    <property type="entry name" value="alpha/beta hydrolase"/>
    <property type="match status" value="1"/>
</dbReference>
<keyword evidence="1 3" id="KW-0378">Hydrolase</keyword>
<dbReference type="PANTHER" id="PTHR48081">
    <property type="entry name" value="AB HYDROLASE SUPERFAMILY PROTEIN C4A8.06C"/>
    <property type="match status" value="1"/>
</dbReference>
<protein>
    <submittedName>
        <fullName evidence="3">Alpha/beta hydrolase fold family protein</fullName>
    </submittedName>
</protein>
<gene>
    <name evidence="3" type="ORF">ABI_46300</name>
</gene>
<proteinExistence type="predicted"/>
<dbReference type="InterPro" id="IPR029058">
    <property type="entry name" value="AB_hydrolase_fold"/>
</dbReference>
<sequence length="368" mass="39566">MTSPFLRLWLLRQILSLPSAVLRFFSGGGVVYVGGRTLDAQIQFLWRTWFTSAKQNVTFSLAGKSLETAREEWQQAANLLGLPRGIKVKIEPASGDAPGGIGGIVIKPAVIAPDAPLLVFFHQGGGVIGGPDLSKAFCALFSHEARCPVFLPDYRLAPSHRFPAACDDARLAWDWAQVNAVRLGSRSGEVAIGGVTLGANLAARLCLDLKRDFKPLPVAQLLVTPLLDLADGPMKTSTDGLWPIAAEDIDQMVSHYAGAGAGADLADPRVSPAHEKLIIGQPRTLIAAAGLDPLAPQAEAYAKRLIAARTRVVYRRYDALPLGFDLLASVVVEVRSATRDMAQNWLELLRLSRADDSQPEPARNLDVA</sequence>
<dbReference type="eggNOG" id="COG0657">
    <property type="taxonomic scope" value="Bacteria"/>
</dbReference>
<dbReference type="OrthoDB" id="9806180at2"/>
<organism evidence="3 4">
    <name type="scientific">Asticcacaulis biprosthecium C19</name>
    <dbReference type="NCBI Taxonomy" id="715226"/>
    <lineage>
        <taxon>Bacteria</taxon>
        <taxon>Pseudomonadati</taxon>
        <taxon>Pseudomonadota</taxon>
        <taxon>Alphaproteobacteria</taxon>
        <taxon>Caulobacterales</taxon>
        <taxon>Caulobacteraceae</taxon>
        <taxon>Asticcacaulis</taxon>
    </lineage>
</organism>
<dbReference type="InterPro" id="IPR013094">
    <property type="entry name" value="AB_hydrolase_3"/>
</dbReference>
<dbReference type="InterPro" id="IPR050300">
    <property type="entry name" value="GDXG_lipolytic_enzyme"/>
</dbReference>
<evidence type="ECO:0000313" key="3">
    <source>
        <dbReference type="EMBL" id="EGF89282.1"/>
    </source>
</evidence>
<dbReference type="GO" id="GO:0016787">
    <property type="term" value="F:hydrolase activity"/>
    <property type="evidence" value="ECO:0007669"/>
    <property type="project" value="UniProtKB-KW"/>
</dbReference>
<feature type="domain" description="Alpha/beta hydrolase fold-3" evidence="2">
    <location>
        <begin position="118"/>
        <end position="324"/>
    </location>
</feature>
<dbReference type="HOGENOM" id="CLU_012494_6_4_5"/>
<dbReference type="RefSeq" id="WP_006275403.1">
    <property type="nucleotide sequence ID" value="NZ_GL883081.1"/>
</dbReference>
<keyword evidence="4" id="KW-1185">Reference proteome</keyword>
<evidence type="ECO:0000256" key="1">
    <source>
        <dbReference type="ARBA" id="ARBA00022801"/>
    </source>
</evidence>
<evidence type="ECO:0000259" key="2">
    <source>
        <dbReference type="Pfam" id="PF07859"/>
    </source>
</evidence>
<dbReference type="PANTHER" id="PTHR48081:SF8">
    <property type="entry name" value="ALPHA_BETA HYDROLASE FOLD-3 DOMAIN-CONTAINING PROTEIN-RELATED"/>
    <property type="match status" value="1"/>
</dbReference>
<accession>F4QTY2</accession>
<dbReference type="SUPFAM" id="SSF53474">
    <property type="entry name" value="alpha/beta-Hydrolases"/>
    <property type="match status" value="1"/>
</dbReference>
<dbReference type="STRING" id="715226.ABI_46300"/>
<evidence type="ECO:0000313" key="4">
    <source>
        <dbReference type="Proteomes" id="UP000006512"/>
    </source>
</evidence>
<reference evidence="4" key="1">
    <citation type="submission" date="2011-03" db="EMBL/GenBank/DDBJ databases">
        <title>Draft genome sequence of Brevundimonas diminuta.</title>
        <authorList>
            <person name="Brown P.J.B."/>
            <person name="Buechlein A."/>
            <person name="Hemmerich C."/>
            <person name="Brun Y.V."/>
        </authorList>
    </citation>
    <scope>NUCLEOTIDE SEQUENCE [LARGE SCALE GENOMIC DNA]</scope>
    <source>
        <strain evidence="4">C19</strain>
    </source>
</reference>
<dbReference type="Pfam" id="PF07859">
    <property type="entry name" value="Abhydrolase_3"/>
    <property type="match status" value="1"/>
</dbReference>
<dbReference type="EMBL" id="GL883081">
    <property type="protein sequence ID" value="EGF89282.1"/>
    <property type="molecule type" value="Genomic_DNA"/>
</dbReference>
<dbReference type="Proteomes" id="UP000006512">
    <property type="component" value="Unassembled WGS sequence"/>
</dbReference>
<name>F4QTY2_9CAUL</name>
<dbReference type="AlphaFoldDB" id="F4QTY2"/>